<dbReference type="Gramene" id="C.cajan_45797.t">
    <property type="protein sequence ID" value="C.cajan_45797.t.cds1"/>
    <property type="gene ID" value="C.cajan_45797"/>
</dbReference>
<organism evidence="1 2">
    <name type="scientific">Cajanus cajan</name>
    <name type="common">Pigeon pea</name>
    <name type="synonym">Cajanus indicus</name>
    <dbReference type="NCBI Taxonomy" id="3821"/>
    <lineage>
        <taxon>Eukaryota</taxon>
        <taxon>Viridiplantae</taxon>
        <taxon>Streptophyta</taxon>
        <taxon>Embryophyta</taxon>
        <taxon>Tracheophyta</taxon>
        <taxon>Spermatophyta</taxon>
        <taxon>Magnoliopsida</taxon>
        <taxon>eudicotyledons</taxon>
        <taxon>Gunneridae</taxon>
        <taxon>Pentapetalae</taxon>
        <taxon>rosids</taxon>
        <taxon>fabids</taxon>
        <taxon>Fabales</taxon>
        <taxon>Fabaceae</taxon>
        <taxon>Papilionoideae</taxon>
        <taxon>50 kb inversion clade</taxon>
        <taxon>NPAAA clade</taxon>
        <taxon>indigoferoid/millettioid clade</taxon>
        <taxon>Phaseoleae</taxon>
        <taxon>Cajanus</taxon>
    </lineage>
</organism>
<dbReference type="PANTHER" id="PTHR34222:SF99">
    <property type="entry name" value="PROTEIN, PUTATIVE-RELATED"/>
    <property type="match status" value="1"/>
</dbReference>
<evidence type="ECO:0000313" key="1">
    <source>
        <dbReference type="EMBL" id="KYP33922.1"/>
    </source>
</evidence>
<dbReference type="Gene3D" id="4.10.60.10">
    <property type="entry name" value="Zinc finger, CCHC-type"/>
    <property type="match status" value="1"/>
</dbReference>
<reference evidence="1" key="1">
    <citation type="journal article" date="2012" name="Nat. Biotechnol.">
        <title>Draft genome sequence of pigeonpea (Cajanus cajan), an orphan legume crop of resource-poor farmers.</title>
        <authorList>
            <person name="Varshney R.K."/>
            <person name="Chen W."/>
            <person name="Li Y."/>
            <person name="Bharti A.K."/>
            <person name="Saxena R.K."/>
            <person name="Schlueter J.A."/>
            <person name="Donoghue M.T."/>
            <person name="Azam S."/>
            <person name="Fan G."/>
            <person name="Whaley A.M."/>
            <person name="Farmer A.D."/>
            <person name="Sheridan J."/>
            <person name="Iwata A."/>
            <person name="Tuteja R."/>
            <person name="Penmetsa R.V."/>
            <person name="Wu W."/>
            <person name="Upadhyaya H.D."/>
            <person name="Yang S.P."/>
            <person name="Shah T."/>
            <person name="Saxena K.B."/>
            <person name="Michael T."/>
            <person name="McCombie W.R."/>
            <person name="Yang B."/>
            <person name="Zhang G."/>
            <person name="Yang H."/>
            <person name="Wang J."/>
            <person name="Spillane C."/>
            <person name="Cook D.R."/>
            <person name="May G.D."/>
            <person name="Xu X."/>
            <person name="Jackson S.A."/>
        </authorList>
    </citation>
    <scope>NUCLEOTIDE SEQUENCE [LARGE SCALE GENOMIC DNA]</scope>
</reference>
<accession>A0A151QUH1</accession>
<keyword evidence="2" id="KW-1185">Reference proteome</keyword>
<protein>
    <recommendedName>
        <fullName evidence="3">CCHC-type domain-containing protein</fullName>
    </recommendedName>
</protein>
<evidence type="ECO:0008006" key="3">
    <source>
        <dbReference type="Google" id="ProtNLM"/>
    </source>
</evidence>
<dbReference type="Proteomes" id="UP000075243">
    <property type="component" value="Unassembled WGS sequence"/>
</dbReference>
<evidence type="ECO:0000313" key="2">
    <source>
        <dbReference type="Proteomes" id="UP000075243"/>
    </source>
</evidence>
<dbReference type="PANTHER" id="PTHR34222">
    <property type="entry name" value="GAG_PRE-INTEGRS DOMAIN-CONTAINING PROTEIN"/>
    <property type="match status" value="1"/>
</dbReference>
<gene>
    <name evidence="1" type="ORF">KK1_045179</name>
</gene>
<sequence>MQFLRCLNDQYGNIHSHVLLMDPLPPITKIFSYVSQQERQLSVNETFVATVNMETHSPFVNSAGLNCNFCGRTGHAENTCFCKHGFPSEVKNNKNTYARGKTCTHCGKGGHTIDVCYRKHGFPPGHRFHNGKFMPTATVMTSDTKVSENEQQSTANEVQDIRFSPHQYQALLH</sequence>
<proteinExistence type="predicted"/>
<name>A0A151QUH1_CAJCA</name>
<dbReference type="EMBL" id="KQ484732">
    <property type="protein sequence ID" value="KYP33922.1"/>
    <property type="molecule type" value="Genomic_DNA"/>
</dbReference>
<dbReference type="AlphaFoldDB" id="A0A151QUH1"/>